<reference evidence="2" key="1">
    <citation type="submission" date="2021-02" db="EMBL/GenBank/DDBJ databases">
        <authorList>
            <person name="Palmer J.M."/>
        </authorList>
    </citation>
    <scope>NUCLEOTIDE SEQUENCE</scope>
    <source>
        <strain evidence="2">SCRP734</strain>
    </source>
</reference>
<comment type="caution">
    <text evidence="2">The sequence shown here is derived from an EMBL/GenBank/DDBJ whole genome shotgun (WGS) entry which is preliminary data.</text>
</comment>
<evidence type="ECO:0000256" key="1">
    <source>
        <dbReference type="SAM" id="MobiDB-lite"/>
    </source>
</evidence>
<sequence>MHAAQPTHAVSASIAPETPEVLPASGAIGTYSLELKTMCSDSQPDVATTPASADTRDLKVAQVASSAAVVVIPRGSSAKAARGSDEAHANEGSVGSGDREPQQAAALADSQLVAVSDYLKSIPTGQAEKWWLARYTVA</sequence>
<proteinExistence type="predicted"/>
<accession>A0A8T1V9M6</accession>
<dbReference type="AlphaFoldDB" id="A0A8T1V9M6"/>
<name>A0A8T1V9M6_9STRA</name>
<protein>
    <submittedName>
        <fullName evidence="2">Uncharacterized protein</fullName>
    </submittedName>
</protein>
<dbReference type="Proteomes" id="UP000694044">
    <property type="component" value="Unassembled WGS sequence"/>
</dbReference>
<feature type="region of interest" description="Disordered" evidence="1">
    <location>
        <begin position="75"/>
        <end position="105"/>
    </location>
</feature>
<evidence type="ECO:0000313" key="2">
    <source>
        <dbReference type="EMBL" id="KAG7376264.1"/>
    </source>
</evidence>
<evidence type="ECO:0000313" key="3">
    <source>
        <dbReference type="Proteomes" id="UP000694044"/>
    </source>
</evidence>
<organism evidence="2 3">
    <name type="scientific">Phytophthora pseudosyringae</name>
    <dbReference type="NCBI Taxonomy" id="221518"/>
    <lineage>
        <taxon>Eukaryota</taxon>
        <taxon>Sar</taxon>
        <taxon>Stramenopiles</taxon>
        <taxon>Oomycota</taxon>
        <taxon>Peronosporomycetes</taxon>
        <taxon>Peronosporales</taxon>
        <taxon>Peronosporaceae</taxon>
        <taxon>Phytophthora</taxon>
    </lineage>
</organism>
<gene>
    <name evidence="2" type="ORF">PHYPSEUDO_013913</name>
</gene>
<feature type="region of interest" description="Disordered" evidence="1">
    <location>
        <begin position="1"/>
        <end position="23"/>
    </location>
</feature>
<dbReference type="EMBL" id="JAGDFM010000750">
    <property type="protein sequence ID" value="KAG7376264.1"/>
    <property type="molecule type" value="Genomic_DNA"/>
</dbReference>
<keyword evidence="3" id="KW-1185">Reference proteome</keyword>